<organism evidence="3 4">
    <name type="scientific">Microvirga brassicacearum</name>
    <dbReference type="NCBI Taxonomy" id="2580413"/>
    <lineage>
        <taxon>Bacteria</taxon>
        <taxon>Pseudomonadati</taxon>
        <taxon>Pseudomonadota</taxon>
        <taxon>Alphaproteobacteria</taxon>
        <taxon>Hyphomicrobiales</taxon>
        <taxon>Methylobacteriaceae</taxon>
        <taxon>Microvirga</taxon>
    </lineage>
</organism>
<evidence type="ECO:0000313" key="4">
    <source>
        <dbReference type="Proteomes" id="UP000325684"/>
    </source>
</evidence>
<dbReference type="InterPro" id="IPR035437">
    <property type="entry name" value="SNase_OB-fold_sf"/>
</dbReference>
<dbReference type="PANTHER" id="PTHR12302">
    <property type="entry name" value="EBNA2 BINDING PROTEIN P100"/>
    <property type="match status" value="1"/>
</dbReference>
<dbReference type="EMBL" id="VCMV01000052">
    <property type="protein sequence ID" value="KAB0264971.1"/>
    <property type="molecule type" value="Genomic_DNA"/>
</dbReference>
<dbReference type="PANTHER" id="PTHR12302:SF26">
    <property type="entry name" value="BLR1266 PROTEIN"/>
    <property type="match status" value="1"/>
</dbReference>
<evidence type="ECO:0000313" key="3">
    <source>
        <dbReference type="EMBL" id="KAB0264971.1"/>
    </source>
</evidence>
<feature type="domain" description="TNase-like" evidence="2">
    <location>
        <begin position="57"/>
        <end position="165"/>
    </location>
</feature>
<dbReference type="SMART" id="SM00318">
    <property type="entry name" value="SNc"/>
    <property type="match status" value="1"/>
</dbReference>
<dbReference type="PROSITE" id="PS50830">
    <property type="entry name" value="TNASE_3"/>
    <property type="match status" value="1"/>
</dbReference>
<dbReference type="Proteomes" id="UP000325684">
    <property type="component" value="Unassembled WGS sequence"/>
</dbReference>
<gene>
    <name evidence="3" type="ORF">FEZ63_20775</name>
</gene>
<evidence type="ECO:0000259" key="2">
    <source>
        <dbReference type="PROSITE" id="PS50830"/>
    </source>
</evidence>
<comment type="caution">
    <text evidence="3">The sequence shown here is derived from an EMBL/GenBank/DDBJ whole genome shotgun (WGS) entry which is preliminary data.</text>
</comment>
<keyword evidence="1" id="KW-0472">Membrane</keyword>
<keyword evidence="1" id="KW-0812">Transmembrane</keyword>
<keyword evidence="4" id="KW-1185">Reference proteome</keyword>
<sequence length="181" mass="20158">MYLGGQRYSRATEPSRTRQSRTRGILSLFLAVGIAGCANLMLTPSDRTIEGRGIATDGDSIRLDNLKIRLKGIDAPELEQTCQRGKQSYLCGEMARDALLSLILRNPIKCRSAGRDKYKRTLAKCSVGEVDIGAHMVASGWALSYGEYAWQESDARARRAGLWAGTFDAPREWRRRHPLGR</sequence>
<protein>
    <submittedName>
        <fullName evidence="3">Thermonuclease family protein</fullName>
    </submittedName>
</protein>
<accession>A0A5N3P5N9</accession>
<proteinExistence type="predicted"/>
<evidence type="ECO:0000256" key="1">
    <source>
        <dbReference type="SAM" id="Phobius"/>
    </source>
</evidence>
<dbReference type="Gene3D" id="2.40.50.90">
    <property type="match status" value="1"/>
</dbReference>
<dbReference type="AlphaFoldDB" id="A0A5N3P5N9"/>
<name>A0A5N3P5N9_9HYPH</name>
<dbReference type="SUPFAM" id="SSF50199">
    <property type="entry name" value="Staphylococcal nuclease"/>
    <property type="match status" value="1"/>
</dbReference>
<keyword evidence="1" id="KW-1133">Transmembrane helix</keyword>
<reference evidence="3 4" key="1">
    <citation type="journal article" date="2019" name="Microorganisms">
        <title>Genome Insights into the Novel Species Microvirga brassicacearum, a Rapeseed Endophyte with Biotechnological Potential.</title>
        <authorList>
            <person name="Jimenez-Gomez A."/>
            <person name="Saati-Santamaria Z."/>
            <person name="Igual J.M."/>
            <person name="Rivas R."/>
            <person name="Mateos P.F."/>
            <person name="Garcia-Fraile P."/>
        </authorList>
    </citation>
    <scope>NUCLEOTIDE SEQUENCE [LARGE SCALE GENOMIC DNA]</scope>
    <source>
        <strain evidence="3 4">CDVBN77</strain>
    </source>
</reference>
<dbReference type="InterPro" id="IPR016071">
    <property type="entry name" value="Staphylococal_nuclease_OB-fold"/>
</dbReference>
<dbReference type="OrthoDB" id="9805504at2"/>
<dbReference type="Pfam" id="PF00565">
    <property type="entry name" value="SNase"/>
    <property type="match status" value="1"/>
</dbReference>
<feature type="transmembrane region" description="Helical" evidence="1">
    <location>
        <begin position="24"/>
        <end position="42"/>
    </location>
</feature>